<sequence>MGSYIDDGLLDAIIVGAGFGGCYLLRNLRNLGFRVQAFEEGHGLGGVWWHNRYPGARVDNRTPFYEFSDPELWSEWNWSELYPGQQEILEYFRFVDRKWNLSQDIIFAEWPKQPIDLAGKRVGVMGTGATGVQIVQELGPKVGELVVLQRSPNCALPMRQRTNKIPVSKTEYDDLFQKMRLCQTGNLYPRIDRKAMDDTHDQRTALYEKLWEEGGFAPAQGNYSDFMTDLDANHAFYQFWRDKVRQRLTTNDPELIENLAPWEPPYPFGTKRPSLEQTFYEVFNQCNVRLVPLKKNPITQILPNGIRFHDGTMVELDALILATGFDAVTGSFSRVNIHGLNDKTLNGEWGIQTRTFLGMTTSGFPNLFYLYGPQSPTAFANGPLISEIQVDWIVATLVYMRHHAYTKIDARPENEVEWSRLTDEAFYRTLMSQNKTSWYTGGNIPGKRREALNYIGGLPKYQDFLNECLQNRWAGFGMK</sequence>
<dbReference type="Proteomes" id="UP001177260">
    <property type="component" value="Unassembled WGS sequence"/>
</dbReference>
<evidence type="ECO:0000313" key="2">
    <source>
        <dbReference type="Proteomes" id="UP001177260"/>
    </source>
</evidence>
<proteinExistence type="predicted"/>
<gene>
    <name evidence="1" type="ORF">N8T08_000394</name>
</gene>
<comment type="caution">
    <text evidence="1">The sequence shown here is derived from an EMBL/GenBank/DDBJ whole genome shotgun (WGS) entry which is preliminary data.</text>
</comment>
<keyword evidence="2" id="KW-1185">Reference proteome</keyword>
<evidence type="ECO:0000313" key="1">
    <source>
        <dbReference type="EMBL" id="KAK1147879.1"/>
    </source>
</evidence>
<organism evidence="1 2">
    <name type="scientific">Aspergillus melleus</name>
    <dbReference type="NCBI Taxonomy" id="138277"/>
    <lineage>
        <taxon>Eukaryota</taxon>
        <taxon>Fungi</taxon>
        <taxon>Dikarya</taxon>
        <taxon>Ascomycota</taxon>
        <taxon>Pezizomycotina</taxon>
        <taxon>Eurotiomycetes</taxon>
        <taxon>Eurotiomycetidae</taxon>
        <taxon>Eurotiales</taxon>
        <taxon>Aspergillaceae</taxon>
        <taxon>Aspergillus</taxon>
        <taxon>Aspergillus subgen. Circumdati</taxon>
    </lineage>
</organism>
<protein>
    <submittedName>
        <fullName evidence="1">Uncharacterized protein</fullName>
    </submittedName>
</protein>
<dbReference type="EMBL" id="JAOPJF010000010">
    <property type="protein sequence ID" value="KAK1147879.1"/>
    <property type="molecule type" value="Genomic_DNA"/>
</dbReference>
<reference evidence="1 2" key="1">
    <citation type="journal article" date="2023" name="ACS Omega">
        <title>Identification of the Neoaspergillic Acid Biosynthesis Gene Cluster by Establishing an In Vitro CRISPR-Ribonucleoprotein Genetic System in Aspergillus melleus.</title>
        <authorList>
            <person name="Yuan B."/>
            <person name="Grau M.F."/>
            <person name="Murata R.M."/>
            <person name="Torok T."/>
            <person name="Venkateswaran K."/>
            <person name="Stajich J.E."/>
            <person name="Wang C.C.C."/>
        </authorList>
    </citation>
    <scope>NUCLEOTIDE SEQUENCE [LARGE SCALE GENOMIC DNA]</scope>
    <source>
        <strain evidence="1 2">IMV 1140</strain>
    </source>
</reference>
<accession>A0ACC3BBX9</accession>
<name>A0ACC3BBX9_9EURO</name>